<accession>A0ACB8B3L0</accession>
<proteinExistence type="predicted"/>
<gene>
    <name evidence="1" type="ORF">BV22DRAFT_1050701</name>
</gene>
<protein>
    <submittedName>
        <fullName evidence="1">Uncharacterized protein</fullName>
    </submittedName>
</protein>
<sequence length="135" mass="13756">MFVSKVALAVLAVALASPARAVCGITDDASAGDCQHLLDNFPATLNFGSKCHYFVGAISHDAFNVACYGGCCIYSDQNGVSVDLVKQAAQTTLDGCQDSQTGTVNGRTTVSGDGSNPPSICLSNGNGCGGCFHNE</sequence>
<reference evidence="1" key="1">
    <citation type="journal article" date="2021" name="New Phytol.">
        <title>Evolutionary innovations through gain and loss of genes in the ectomycorrhizal Boletales.</title>
        <authorList>
            <person name="Wu G."/>
            <person name="Miyauchi S."/>
            <person name="Morin E."/>
            <person name="Kuo A."/>
            <person name="Drula E."/>
            <person name="Varga T."/>
            <person name="Kohler A."/>
            <person name="Feng B."/>
            <person name="Cao Y."/>
            <person name="Lipzen A."/>
            <person name="Daum C."/>
            <person name="Hundley H."/>
            <person name="Pangilinan J."/>
            <person name="Johnson J."/>
            <person name="Barry K."/>
            <person name="LaButti K."/>
            <person name="Ng V."/>
            <person name="Ahrendt S."/>
            <person name="Min B."/>
            <person name="Choi I.G."/>
            <person name="Park H."/>
            <person name="Plett J.M."/>
            <person name="Magnuson J."/>
            <person name="Spatafora J.W."/>
            <person name="Nagy L.G."/>
            <person name="Henrissat B."/>
            <person name="Grigoriev I.V."/>
            <person name="Yang Z.L."/>
            <person name="Xu J."/>
            <person name="Martin F.M."/>
        </authorList>
    </citation>
    <scope>NUCLEOTIDE SEQUENCE</scope>
    <source>
        <strain evidence="1">KUC20120723A-06</strain>
    </source>
</reference>
<comment type="caution">
    <text evidence="1">The sequence shown here is derived from an EMBL/GenBank/DDBJ whole genome shotgun (WGS) entry which is preliminary data.</text>
</comment>
<evidence type="ECO:0000313" key="1">
    <source>
        <dbReference type="EMBL" id="KAH7919977.1"/>
    </source>
</evidence>
<dbReference type="EMBL" id="MU266615">
    <property type="protein sequence ID" value="KAH7919977.1"/>
    <property type="molecule type" value="Genomic_DNA"/>
</dbReference>
<evidence type="ECO:0000313" key="2">
    <source>
        <dbReference type="Proteomes" id="UP000790709"/>
    </source>
</evidence>
<name>A0ACB8B3L0_9AGAM</name>
<dbReference type="Proteomes" id="UP000790709">
    <property type="component" value="Unassembled WGS sequence"/>
</dbReference>
<keyword evidence="2" id="KW-1185">Reference proteome</keyword>
<organism evidence="1 2">
    <name type="scientific">Leucogyrophana mollusca</name>
    <dbReference type="NCBI Taxonomy" id="85980"/>
    <lineage>
        <taxon>Eukaryota</taxon>
        <taxon>Fungi</taxon>
        <taxon>Dikarya</taxon>
        <taxon>Basidiomycota</taxon>
        <taxon>Agaricomycotina</taxon>
        <taxon>Agaricomycetes</taxon>
        <taxon>Agaricomycetidae</taxon>
        <taxon>Boletales</taxon>
        <taxon>Boletales incertae sedis</taxon>
        <taxon>Leucogyrophana</taxon>
    </lineage>
</organism>